<dbReference type="RefSeq" id="WP_107271715.1">
    <property type="nucleotide sequence ID" value="NZ_PYMA01000002.1"/>
</dbReference>
<dbReference type="Gene3D" id="3.40.30.10">
    <property type="entry name" value="Glutaredoxin"/>
    <property type="match status" value="1"/>
</dbReference>
<dbReference type="PROSITE" id="PS00194">
    <property type="entry name" value="THIOREDOXIN_1"/>
    <property type="match status" value="1"/>
</dbReference>
<evidence type="ECO:0000313" key="5">
    <source>
        <dbReference type="Proteomes" id="UP000241771"/>
    </source>
</evidence>
<dbReference type="Pfam" id="PF13462">
    <property type="entry name" value="Thioredoxin_4"/>
    <property type="match status" value="1"/>
</dbReference>
<protein>
    <submittedName>
        <fullName evidence="4">Peptide permease</fullName>
    </submittedName>
</protein>
<dbReference type="EMBL" id="PYMA01000002">
    <property type="protein sequence ID" value="PSW21521.1"/>
    <property type="molecule type" value="Genomic_DNA"/>
</dbReference>
<dbReference type="InterPro" id="IPR050824">
    <property type="entry name" value="Thiol_disulfide_DsbA"/>
</dbReference>
<dbReference type="AlphaFoldDB" id="A0A2T3NZ23"/>
<evidence type="ECO:0000313" key="4">
    <source>
        <dbReference type="EMBL" id="PSW21521.1"/>
    </source>
</evidence>
<proteinExistence type="predicted"/>
<dbReference type="PANTHER" id="PTHR35891">
    <property type="entry name" value="THIOL:DISULFIDE INTERCHANGE PROTEIN DSBA"/>
    <property type="match status" value="1"/>
</dbReference>
<dbReference type="Proteomes" id="UP000241771">
    <property type="component" value="Unassembled WGS sequence"/>
</dbReference>
<dbReference type="InterPro" id="IPR012336">
    <property type="entry name" value="Thioredoxin-like_fold"/>
</dbReference>
<organism evidence="4 5">
    <name type="scientific">Photobacterium sanctipauli</name>
    <dbReference type="NCBI Taxonomy" id="1342794"/>
    <lineage>
        <taxon>Bacteria</taxon>
        <taxon>Pseudomonadati</taxon>
        <taxon>Pseudomonadota</taxon>
        <taxon>Gammaproteobacteria</taxon>
        <taxon>Vibrionales</taxon>
        <taxon>Vibrionaceae</taxon>
        <taxon>Photobacterium</taxon>
    </lineage>
</organism>
<dbReference type="SUPFAM" id="SSF52833">
    <property type="entry name" value="Thioredoxin-like"/>
    <property type="match status" value="1"/>
</dbReference>
<dbReference type="InterPro" id="IPR017937">
    <property type="entry name" value="Thioredoxin_CS"/>
</dbReference>
<reference evidence="4 5" key="1">
    <citation type="submission" date="2018-01" db="EMBL/GenBank/DDBJ databases">
        <title>Whole genome sequencing of Histamine producing bacteria.</title>
        <authorList>
            <person name="Butler K."/>
        </authorList>
    </citation>
    <scope>NUCLEOTIDE SEQUENCE [LARGE SCALE GENOMIC DNA]</scope>
    <source>
        <strain evidence="4 5">DSM 100436</strain>
    </source>
</reference>
<gene>
    <name evidence="4" type="ORF">C9I98_06255</name>
</gene>
<evidence type="ECO:0000259" key="3">
    <source>
        <dbReference type="Pfam" id="PF13462"/>
    </source>
</evidence>
<feature type="signal peptide" evidence="2">
    <location>
        <begin position="1"/>
        <end position="19"/>
    </location>
</feature>
<keyword evidence="5" id="KW-1185">Reference proteome</keyword>
<evidence type="ECO:0000256" key="1">
    <source>
        <dbReference type="ARBA" id="ARBA00023284"/>
    </source>
</evidence>
<keyword evidence="2" id="KW-0732">Signal</keyword>
<feature type="domain" description="Thioredoxin-like fold" evidence="3">
    <location>
        <begin position="43"/>
        <end position="195"/>
    </location>
</feature>
<dbReference type="PROSITE" id="PS51257">
    <property type="entry name" value="PROKAR_LIPOPROTEIN"/>
    <property type="match status" value="1"/>
</dbReference>
<dbReference type="PANTHER" id="PTHR35891:SF3">
    <property type="entry name" value="THIOL:DISULFIDE INTERCHANGE PROTEIN DSBL"/>
    <property type="match status" value="1"/>
</dbReference>
<accession>A0A2T3NZ23</accession>
<dbReference type="InterPro" id="IPR036249">
    <property type="entry name" value="Thioredoxin-like_sf"/>
</dbReference>
<comment type="caution">
    <text evidence="4">The sequence shown here is derived from an EMBL/GenBank/DDBJ whole genome shotgun (WGS) entry which is preliminary data.</text>
</comment>
<feature type="chain" id="PRO_5015501180" evidence="2">
    <location>
        <begin position="20"/>
        <end position="208"/>
    </location>
</feature>
<keyword evidence="1" id="KW-0676">Redox-active center</keyword>
<name>A0A2T3NZ23_9GAMM</name>
<evidence type="ECO:0000256" key="2">
    <source>
        <dbReference type="SAM" id="SignalP"/>
    </source>
</evidence>
<sequence length="208" mass="23073">MYKLITRFIALFALSFALIGCGDNSIPQEGVKYKVVPTATPNAANVVEVFSLGCGHCRNMEMMLPDIKQLADVEIDQVHVTFNESAQIAAYIYYTAAIQMDGKPSAEMKEAMFAYVQDSPQDMTDEERQAKLGEIFGEFGLVSPFEINDEQKQAVYEQLQAANELVVNAVVNSVPAFLVQGKYLVENSAHESLEDLANTIQYLSKLEQ</sequence>